<dbReference type="AlphaFoldDB" id="A0A1N6GID7"/>
<sequence>MKKITRSALQPYPVDHLYDLVNDVTRYPEFLPWCSRGEVLEASDTHMVAGVTIAKGPINQRFVTHNRLVLNEAIHMSLVEGPFRHLEGVWRFTPLSDTACKIEFEIDYEVAGGLFGRMLAPVFEQIASTLVDAFSQRARQLYGQ</sequence>
<feature type="domain" description="Coenzyme Q-binding protein COQ10 START" evidence="3">
    <location>
        <begin position="11"/>
        <end position="134"/>
    </location>
</feature>
<dbReference type="Pfam" id="PF03364">
    <property type="entry name" value="Polyketide_cyc"/>
    <property type="match status" value="1"/>
</dbReference>
<dbReference type="GO" id="GO:0048039">
    <property type="term" value="F:ubiquinone binding"/>
    <property type="evidence" value="ECO:0007669"/>
    <property type="project" value="InterPro"/>
</dbReference>
<evidence type="ECO:0000313" key="5">
    <source>
        <dbReference type="Proteomes" id="UP000198461"/>
    </source>
</evidence>
<keyword evidence="5" id="KW-1185">Reference proteome</keyword>
<evidence type="ECO:0000259" key="3">
    <source>
        <dbReference type="Pfam" id="PF03364"/>
    </source>
</evidence>
<dbReference type="OrthoDB" id="9804759at2"/>
<comment type="similarity">
    <text evidence="1">Belongs to the ribosome association toxin RatA family.</text>
</comment>
<dbReference type="RefSeq" id="WP_074201623.1">
    <property type="nucleotide sequence ID" value="NZ_FSRE01000003.1"/>
</dbReference>
<name>A0A1N6GID7_9GAMM</name>
<dbReference type="PANTHER" id="PTHR12901:SF10">
    <property type="entry name" value="COENZYME Q-BINDING PROTEIN COQ10, MITOCHONDRIAL"/>
    <property type="match status" value="1"/>
</dbReference>
<gene>
    <name evidence="4" type="ORF">SAMN05443662_1355</name>
</gene>
<dbReference type="InterPro" id="IPR023393">
    <property type="entry name" value="START-like_dom_sf"/>
</dbReference>
<dbReference type="SUPFAM" id="SSF55961">
    <property type="entry name" value="Bet v1-like"/>
    <property type="match status" value="1"/>
</dbReference>
<organism evidence="4 5">
    <name type="scientific">Sulfurivirga caldicuralii</name>
    <dbReference type="NCBI Taxonomy" id="364032"/>
    <lineage>
        <taxon>Bacteria</taxon>
        <taxon>Pseudomonadati</taxon>
        <taxon>Pseudomonadota</taxon>
        <taxon>Gammaproteobacteria</taxon>
        <taxon>Thiotrichales</taxon>
        <taxon>Piscirickettsiaceae</taxon>
        <taxon>Sulfurivirga</taxon>
    </lineage>
</organism>
<keyword evidence="2" id="KW-1277">Toxin-antitoxin system</keyword>
<dbReference type="InterPro" id="IPR005031">
    <property type="entry name" value="COQ10_START"/>
</dbReference>
<dbReference type="GO" id="GO:0045333">
    <property type="term" value="P:cellular respiration"/>
    <property type="evidence" value="ECO:0007669"/>
    <property type="project" value="InterPro"/>
</dbReference>
<accession>A0A1N6GID7</accession>
<dbReference type="EMBL" id="FSRE01000003">
    <property type="protein sequence ID" value="SIO07277.1"/>
    <property type="molecule type" value="Genomic_DNA"/>
</dbReference>
<reference evidence="4 5" key="1">
    <citation type="submission" date="2016-11" db="EMBL/GenBank/DDBJ databases">
        <authorList>
            <person name="Jaros S."/>
            <person name="Januszkiewicz K."/>
            <person name="Wedrychowicz H."/>
        </authorList>
    </citation>
    <scope>NUCLEOTIDE SEQUENCE [LARGE SCALE GENOMIC DNA]</scope>
    <source>
        <strain evidence="4 5">DSM 17737</strain>
    </source>
</reference>
<dbReference type="InterPro" id="IPR044996">
    <property type="entry name" value="COQ10-like"/>
</dbReference>
<evidence type="ECO:0000256" key="1">
    <source>
        <dbReference type="ARBA" id="ARBA00008918"/>
    </source>
</evidence>
<dbReference type="Proteomes" id="UP000198461">
    <property type="component" value="Unassembled WGS sequence"/>
</dbReference>
<proteinExistence type="inferred from homology"/>
<evidence type="ECO:0000256" key="2">
    <source>
        <dbReference type="ARBA" id="ARBA00022649"/>
    </source>
</evidence>
<protein>
    <submittedName>
        <fullName evidence="4">Ribosome association toxin PasT (RatA) of the RatAB toxin-antitoxin module</fullName>
    </submittedName>
</protein>
<dbReference type="CDD" id="cd07813">
    <property type="entry name" value="COQ10p_like"/>
    <property type="match status" value="1"/>
</dbReference>
<dbReference type="STRING" id="364032.SAMN05443662_1355"/>
<evidence type="ECO:0000313" key="4">
    <source>
        <dbReference type="EMBL" id="SIO07277.1"/>
    </source>
</evidence>
<dbReference type="Gene3D" id="3.30.530.20">
    <property type="match status" value="1"/>
</dbReference>
<dbReference type="PANTHER" id="PTHR12901">
    <property type="entry name" value="SPERM PROTEIN HOMOLOG"/>
    <property type="match status" value="1"/>
</dbReference>